<dbReference type="SUPFAM" id="SSF55068">
    <property type="entry name" value="Peptide methionine sulfoxide reductase"/>
    <property type="match status" value="1"/>
</dbReference>
<evidence type="ECO:0000313" key="7">
    <source>
        <dbReference type="Proteomes" id="UP000641454"/>
    </source>
</evidence>
<dbReference type="PANTHER" id="PTHR43774:SF1">
    <property type="entry name" value="PEPTIDE METHIONINE SULFOXIDE REDUCTASE MSRA 2"/>
    <property type="match status" value="1"/>
</dbReference>
<dbReference type="NCBIfam" id="TIGR00401">
    <property type="entry name" value="msrA"/>
    <property type="match status" value="1"/>
</dbReference>
<proteinExistence type="inferred from homology"/>
<comment type="catalytic activity">
    <reaction evidence="2 4">
        <text>L-methionyl-[protein] + [thioredoxin]-disulfide + H2O = L-methionyl-(S)-S-oxide-[protein] + [thioredoxin]-dithiol</text>
        <dbReference type="Rhea" id="RHEA:14217"/>
        <dbReference type="Rhea" id="RHEA-COMP:10698"/>
        <dbReference type="Rhea" id="RHEA-COMP:10700"/>
        <dbReference type="Rhea" id="RHEA-COMP:12313"/>
        <dbReference type="Rhea" id="RHEA-COMP:12315"/>
        <dbReference type="ChEBI" id="CHEBI:15377"/>
        <dbReference type="ChEBI" id="CHEBI:16044"/>
        <dbReference type="ChEBI" id="CHEBI:29950"/>
        <dbReference type="ChEBI" id="CHEBI:44120"/>
        <dbReference type="ChEBI" id="CHEBI:50058"/>
        <dbReference type="EC" id="1.8.4.11"/>
    </reaction>
</comment>
<reference evidence="6 7" key="1">
    <citation type="submission" date="2020-08" db="EMBL/GenBank/DDBJ databases">
        <title>Description of novel Flavobacterium F-392 isolate.</title>
        <authorList>
            <person name="Saticioglu I.B."/>
            <person name="Duman M."/>
            <person name="Altun S."/>
        </authorList>
    </citation>
    <scope>NUCLEOTIDE SEQUENCE [LARGE SCALE GENOMIC DNA]</scope>
    <source>
        <strain evidence="6 7">F-392</strain>
    </source>
</reference>
<dbReference type="AlphaFoldDB" id="A0A923N0J5"/>
<organism evidence="6 7">
    <name type="scientific">Flavobacterium muglaense</name>
    <dbReference type="NCBI Taxonomy" id="2764716"/>
    <lineage>
        <taxon>Bacteria</taxon>
        <taxon>Pseudomonadati</taxon>
        <taxon>Bacteroidota</taxon>
        <taxon>Flavobacteriia</taxon>
        <taxon>Flavobacteriales</taxon>
        <taxon>Flavobacteriaceae</taxon>
        <taxon>Flavobacterium</taxon>
    </lineage>
</organism>
<dbReference type="RefSeq" id="WP_187019350.1">
    <property type="nucleotide sequence ID" value="NZ_JACRUK010000030.1"/>
</dbReference>
<dbReference type="Proteomes" id="UP000641454">
    <property type="component" value="Unassembled WGS sequence"/>
</dbReference>
<name>A0A923N0J5_9FLAO</name>
<dbReference type="EC" id="1.8.4.11" evidence="4"/>
<comment type="similarity">
    <text evidence="4">Belongs to the MsrA Met sulfoxide reductase family.</text>
</comment>
<gene>
    <name evidence="4 6" type="primary">msrA</name>
    <name evidence="6" type="ORF">H8R25_11960</name>
</gene>
<evidence type="ECO:0000256" key="1">
    <source>
        <dbReference type="ARBA" id="ARBA00023002"/>
    </source>
</evidence>
<feature type="domain" description="Peptide methionine sulphoxide reductase MsrA" evidence="5">
    <location>
        <begin position="10"/>
        <end position="161"/>
    </location>
</feature>
<dbReference type="GO" id="GO:0008113">
    <property type="term" value="F:peptide-methionine (S)-S-oxide reductase activity"/>
    <property type="evidence" value="ECO:0007669"/>
    <property type="project" value="UniProtKB-UniRule"/>
</dbReference>
<dbReference type="Gene3D" id="3.30.1060.10">
    <property type="entry name" value="Peptide methionine sulphoxide reductase MsrA"/>
    <property type="match status" value="1"/>
</dbReference>
<keyword evidence="7" id="KW-1185">Reference proteome</keyword>
<keyword evidence="1 4" id="KW-0560">Oxidoreductase</keyword>
<comment type="function">
    <text evidence="4">Has an important function as a repair enzyme for proteins that have been inactivated by oxidation. Catalyzes the reversible oxidation-reduction of methionine sulfoxide in proteins to methionine.</text>
</comment>
<evidence type="ECO:0000256" key="3">
    <source>
        <dbReference type="ARBA" id="ARBA00048782"/>
    </source>
</evidence>
<evidence type="ECO:0000313" key="6">
    <source>
        <dbReference type="EMBL" id="MBC5845151.1"/>
    </source>
</evidence>
<feature type="active site" evidence="4">
    <location>
        <position position="16"/>
    </location>
</feature>
<evidence type="ECO:0000256" key="2">
    <source>
        <dbReference type="ARBA" id="ARBA00047806"/>
    </source>
</evidence>
<protein>
    <recommendedName>
        <fullName evidence="4">Peptide methionine sulfoxide reductase MsrA</fullName>
        <shortName evidence="4">Protein-methionine-S-oxide reductase</shortName>
        <ecNumber evidence="4">1.8.4.11</ecNumber>
    </recommendedName>
    <alternativeName>
        <fullName evidence="4">Peptide-methionine (S)-S-oxide reductase</fullName>
        <shortName evidence="4">Peptide Met(O) reductase</shortName>
    </alternativeName>
</protein>
<dbReference type="PANTHER" id="PTHR43774">
    <property type="entry name" value="PEPTIDE METHIONINE SULFOXIDE REDUCTASE"/>
    <property type="match status" value="1"/>
</dbReference>
<comment type="catalytic activity">
    <reaction evidence="3 4">
        <text>[thioredoxin]-disulfide + L-methionine + H2O = L-methionine (S)-S-oxide + [thioredoxin]-dithiol</text>
        <dbReference type="Rhea" id="RHEA:19993"/>
        <dbReference type="Rhea" id="RHEA-COMP:10698"/>
        <dbReference type="Rhea" id="RHEA-COMP:10700"/>
        <dbReference type="ChEBI" id="CHEBI:15377"/>
        <dbReference type="ChEBI" id="CHEBI:29950"/>
        <dbReference type="ChEBI" id="CHEBI:50058"/>
        <dbReference type="ChEBI" id="CHEBI:57844"/>
        <dbReference type="ChEBI" id="CHEBI:58772"/>
        <dbReference type="EC" id="1.8.4.11"/>
    </reaction>
</comment>
<accession>A0A923N0J5</accession>
<sequence>MDKGNKLEIATIAGGCFWCTEAVFLELKGVVSVVSGYIGGDTVNPTYKDICTGNTGHAEAIAIGFDPTVISFSELLEVFFATHDPTTLNRQGNDVGTQYRSEIFYHDEDQKEIALDFISILNSENIFGKEVVTRVSAASIFYSAEDYHSDYYSRNKEQSYCSFVIKPKMDKLHKVFKDRLKE</sequence>
<dbReference type="InterPro" id="IPR036509">
    <property type="entry name" value="Met_Sox_Rdtase_MsrA_sf"/>
</dbReference>
<dbReference type="Pfam" id="PF01625">
    <property type="entry name" value="PMSR"/>
    <property type="match status" value="1"/>
</dbReference>
<dbReference type="InterPro" id="IPR002569">
    <property type="entry name" value="Met_Sox_Rdtase_MsrA_dom"/>
</dbReference>
<evidence type="ECO:0000259" key="5">
    <source>
        <dbReference type="Pfam" id="PF01625"/>
    </source>
</evidence>
<evidence type="ECO:0000256" key="4">
    <source>
        <dbReference type="HAMAP-Rule" id="MF_01401"/>
    </source>
</evidence>
<comment type="caution">
    <text evidence="6">The sequence shown here is derived from an EMBL/GenBank/DDBJ whole genome shotgun (WGS) entry which is preliminary data.</text>
</comment>
<dbReference type="EMBL" id="JACRUL010000030">
    <property type="protein sequence ID" value="MBC5845151.1"/>
    <property type="molecule type" value="Genomic_DNA"/>
</dbReference>
<dbReference type="HAMAP" id="MF_01401">
    <property type="entry name" value="MsrA"/>
    <property type="match status" value="1"/>
</dbReference>